<sequence length="77" mass="8495">MEKAVYSAIVQNESLAFIENGVVKMRRNIPLFIGGIVFLALFNLTIAGVLVSLVFNLFSLSLAPAQQFLSELVTLFF</sequence>
<gene>
    <name evidence="2" type="ORF">FD22_GL000856</name>
</gene>
<organism evidence="2 3">
    <name type="scientific">Loigolactobacillus coryniformis subsp. coryniformis KCTC 3167 = DSM 20001</name>
    <dbReference type="NCBI Taxonomy" id="913848"/>
    <lineage>
        <taxon>Bacteria</taxon>
        <taxon>Bacillati</taxon>
        <taxon>Bacillota</taxon>
        <taxon>Bacilli</taxon>
        <taxon>Lactobacillales</taxon>
        <taxon>Lactobacillaceae</taxon>
        <taxon>Loigolactobacillus</taxon>
    </lineage>
</organism>
<keyword evidence="1" id="KW-0812">Transmembrane</keyword>
<protein>
    <submittedName>
        <fullName evidence="2">Uncharacterized protein</fullName>
    </submittedName>
</protein>
<evidence type="ECO:0000313" key="3">
    <source>
        <dbReference type="Proteomes" id="UP000051181"/>
    </source>
</evidence>
<reference evidence="2 3" key="1">
    <citation type="journal article" date="2015" name="Genome Announc.">
        <title>Expanding the biotechnology potential of lactobacilli through comparative genomics of 213 strains and associated genera.</title>
        <authorList>
            <person name="Sun Z."/>
            <person name="Harris H.M."/>
            <person name="McCann A."/>
            <person name="Guo C."/>
            <person name="Argimon S."/>
            <person name="Zhang W."/>
            <person name="Yang X."/>
            <person name="Jeffery I.B."/>
            <person name="Cooney J.C."/>
            <person name="Kagawa T.F."/>
            <person name="Liu W."/>
            <person name="Song Y."/>
            <person name="Salvetti E."/>
            <person name="Wrobel A."/>
            <person name="Rasinkangas P."/>
            <person name="Parkhill J."/>
            <person name="Rea M.C."/>
            <person name="O'Sullivan O."/>
            <person name="Ritari J."/>
            <person name="Douillard F.P."/>
            <person name="Paul Ross R."/>
            <person name="Yang R."/>
            <person name="Briner A.E."/>
            <person name="Felis G.E."/>
            <person name="de Vos W.M."/>
            <person name="Barrangou R."/>
            <person name="Klaenhammer T.R."/>
            <person name="Caufield P.W."/>
            <person name="Cui Y."/>
            <person name="Zhang H."/>
            <person name="O'Toole P.W."/>
        </authorList>
    </citation>
    <scope>NUCLEOTIDE SEQUENCE [LARGE SCALE GENOMIC DNA]</scope>
    <source>
        <strain evidence="2 3">DSM 20001</strain>
    </source>
</reference>
<evidence type="ECO:0000256" key="1">
    <source>
        <dbReference type="SAM" id="Phobius"/>
    </source>
</evidence>
<dbReference type="Proteomes" id="UP000051181">
    <property type="component" value="Unassembled WGS sequence"/>
</dbReference>
<evidence type="ECO:0000313" key="2">
    <source>
        <dbReference type="EMBL" id="KRK17878.1"/>
    </source>
</evidence>
<name>A0A0R1F823_9LACO</name>
<dbReference type="AlphaFoldDB" id="A0A0R1F823"/>
<keyword evidence="1" id="KW-1133">Transmembrane helix</keyword>
<comment type="caution">
    <text evidence="2">The sequence shown here is derived from an EMBL/GenBank/DDBJ whole genome shotgun (WGS) entry which is preliminary data.</text>
</comment>
<accession>A0A0R1F823</accession>
<keyword evidence="1" id="KW-0472">Membrane</keyword>
<dbReference type="PATRIC" id="fig|913848.6.peg.886"/>
<proteinExistence type="predicted"/>
<dbReference type="EMBL" id="AZCN01000021">
    <property type="protein sequence ID" value="KRK17878.1"/>
    <property type="molecule type" value="Genomic_DNA"/>
</dbReference>
<feature type="transmembrane region" description="Helical" evidence="1">
    <location>
        <begin position="31"/>
        <end position="55"/>
    </location>
</feature>